<dbReference type="Proteomes" id="UP000293342">
    <property type="component" value="Unassembled WGS sequence"/>
</dbReference>
<dbReference type="Gene3D" id="1.25.40.10">
    <property type="entry name" value="Tetratricopeptide repeat domain"/>
    <property type="match status" value="1"/>
</dbReference>
<keyword evidence="4" id="KW-1185">Reference proteome</keyword>
<dbReference type="Pfam" id="PF00211">
    <property type="entry name" value="Guanylate_cyc"/>
    <property type="match status" value="1"/>
</dbReference>
<dbReference type="CDD" id="cd07302">
    <property type="entry name" value="CHD"/>
    <property type="match status" value="1"/>
</dbReference>
<name>A0A4R0JIL5_9ACTN</name>
<dbReference type="Pfam" id="PF13374">
    <property type="entry name" value="TPR_10"/>
    <property type="match status" value="1"/>
</dbReference>
<dbReference type="SMART" id="SM00028">
    <property type="entry name" value="TPR"/>
    <property type="match status" value="3"/>
</dbReference>
<evidence type="ECO:0000259" key="2">
    <source>
        <dbReference type="PROSITE" id="PS50125"/>
    </source>
</evidence>
<dbReference type="InterPro" id="IPR027417">
    <property type="entry name" value="P-loop_NTPase"/>
</dbReference>
<dbReference type="Gene3D" id="3.40.50.300">
    <property type="entry name" value="P-loop containing nucleotide triphosphate hydrolases"/>
    <property type="match status" value="1"/>
</dbReference>
<dbReference type="OrthoDB" id="3755432at2"/>
<dbReference type="GO" id="GO:0035556">
    <property type="term" value="P:intracellular signal transduction"/>
    <property type="evidence" value="ECO:0007669"/>
    <property type="project" value="InterPro"/>
</dbReference>
<comment type="caution">
    <text evidence="3">The sequence shown here is derived from an EMBL/GenBank/DDBJ whole genome shotgun (WGS) entry which is preliminary data.</text>
</comment>
<accession>A0A4R0JIL5</accession>
<protein>
    <submittedName>
        <fullName evidence="3">Adenylate/guanylate cyclase domain-containing protein</fullName>
    </submittedName>
</protein>
<gene>
    <name evidence="3" type="ORF">E0H75_30550</name>
</gene>
<dbReference type="Pfam" id="PF13424">
    <property type="entry name" value="TPR_12"/>
    <property type="match status" value="1"/>
</dbReference>
<dbReference type="Pfam" id="PF00931">
    <property type="entry name" value="NB-ARC"/>
    <property type="match status" value="1"/>
</dbReference>
<proteinExistence type="predicted"/>
<evidence type="ECO:0000256" key="1">
    <source>
        <dbReference type="SAM" id="Coils"/>
    </source>
</evidence>
<feature type="coiled-coil region" evidence="1">
    <location>
        <begin position="711"/>
        <end position="768"/>
    </location>
</feature>
<dbReference type="SUPFAM" id="SSF55073">
    <property type="entry name" value="Nucleotide cyclase"/>
    <property type="match status" value="1"/>
</dbReference>
<dbReference type="GO" id="GO:0004016">
    <property type="term" value="F:adenylate cyclase activity"/>
    <property type="evidence" value="ECO:0007669"/>
    <property type="project" value="UniProtKB-ARBA"/>
</dbReference>
<dbReference type="InterPro" id="IPR011990">
    <property type="entry name" value="TPR-like_helical_dom_sf"/>
</dbReference>
<dbReference type="InterPro" id="IPR019734">
    <property type="entry name" value="TPR_rpt"/>
</dbReference>
<organism evidence="3 4">
    <name type="scientific">Kribbella capetownensis</name>
    <dbReference type="NCBI Taxonomy" id="1572659"/>
    <lineage>
        <taxon>Bacteria</taxon>
        <taxon>Bacillati</taxon>
        <taxon>Actinomycetota</taxon>
        <taxon>Actinomycetes</taxon>
        <taxon>Propionibacteriales</taxon>
        <taxon>Kribbellaceae</taxon>
        <taxon>Kribbella</taxon>
    </lineage>
</organism>
<dbReference type="GO" id="GO:0009190">
    <property type="term" value="P:cyclic nucleotide biosynthetic process"/>
    <property type="evidence" value="ECO:0007669"/>
    <property type="project" value="InterPro"/>
</dbReference>
<evidence type="ECO:0000313" key="4">
    <source>
        <dbReference type="Proteomes" id="UP000293342"/>
    </source>
</evidence>
<dbReference type="PANTHER" id="PTHR47691">
    <property type="entry name" value="REGULATOR-RELATED"/>
    <property type="match status" value="1"/>
</dbReference>
<dbReference type="PANTHER" id="PTHR47691:SF3">
    <property type="entry name" value="HTH-TYPE TRANSCRIPTIONAL REGULATOR RV0890C-RELATED"/>
    <property type="match status" value="1"/>
</dbReference>
<feature type="domain" description="Guanylate cyclase" evidence="2">
    <location>
        <begin position="62"/>
        <end position="174"/>
    </location>
</feature>
<dbReference type="InterPro" id="IPR002182">
    <property type="entry name" value="NB-ARC"/>
</dbReference>
<dbReference type="InterPro" id="IPR029787">
    <property type="entry name" value="Nucleotide_cyclase"/>
</dbReference>
<dbReference type="PRINTS" id="PR00364">
    <property type="entry name" value="DISEASERSIST"/>
</dbReference>
<keyword evidence="1" id="KW-0175">Coiled coil</keyword>
<dbReference type="PROSITE" id="PS50125">
    <property type="entry name" value="GUANYLATE_CYCLASE_2"/>
    <property type="match status" value="1"/>
</dbReference>
<dbReference type="SUPFAM" id="SSF52540">
    <property type="entry name" value="P-loop containing nucleoside triphosphate hydrolases"/>
    <property type="match status" value="1"/>
</dbReference>
<dbReference type="Gene3D" id="3.30.70.1230">
    <property type="entry name" value="Nucleotide cyclase"/>
    <property type="match status" value="1"/>
</dbReference>
<sequence>MQCRSGGFPAVPVYRLAPDGTAATTVAKGPSTKRRPRWFSTWRDPGVETGGVGGGLPAGTVSMVFTDIEGSTMLLRRLGEQYLEALKGHRRILRGVWDEYGGIELGTEGDSFFVVFPTADSAVGAAVEGQRRLAGNRWPGGERLRVRMGIHTGTPGVYEDDYWGMDVHLAARIAGSAHGGQVVISAATGDIAQLPQGASLRDLGRHHLKDIPEPERLFQVTVAGLDQDFPPPRTVGMASSLPVPANPLLGRDPDLARLTGLIRQPEIRLVTLTGPGGAGKTRLAMSVAAELTNQFPGGVYFVPLAAVTSEQVMWTSIAEVLDVPPRERSPARLTSYLAHRSLLLVLDNLEQVDGAATVVAQIIERAPQVEVIATSRRPLGLMAEHQHPVMPLDAAAEDSPAVQLFVQRAQAVQPRFTLGPGNVGDVVAICRHLDGLPLAIELCAPRVRVLSVSELLSRVDQRLDIASTSSVTPDRQRTLRDTIAWSYGLLSPEHRRIFRRLAVFSGGADLAAITAVACDAEDPLDAVAELNDANLITISEGPEGRSRIELLQTIRHYAGDELEATDEADAVRAAHASYYTGVAENLQALRESRHNTALELAESEFDNFRAALTWSTSADIPTSRRLCAALGWAWLMAGYIAESRRWHEQVVAQTAHPSADLAACLRGLGNLLLLQGETDQAHEIAQRSLEMSRALDDRPGIAFALTLVGTAQRQQGEVHAAERTLEEALELHRHLDDKSRLARVLGNLGGIEEELDRLERAEALLRESIGLYETLGDVYEAAVQGQNLAFLLVVAGRVAEAGELVRQLARTILAMGSPSLTLAFANTAMNILIREGDPVGAAHLFGAEEAMGERLGIVNPYLEEELEEAVALINGVMSRAEWEDHRRAGRSMRVEELLARL</sequence>
<dbReference type="GO" id="GO:0043531">
    <property type="term" value="F:ADP binding"/>
    <property type="evidence" value="ECO:0007669"/>
    <property type="project" value="InterPro"/>
</dbReference>
<dbReference type="InterPro" id="IPR001054">
    <property type="entry name" value="A/G_cyclase"/>
</dbReference>
<dbReference type="EMBL" id="SJKD01000007">
    <property type="protein sequence ID" value="TCC46040.1"/>
    <property type="molecule type" value="Genomic_DNA"/>
</dbReference>
<dbReference type="AlphaFoldDB" id="A0A4R0JIL5"/>
<evidence type="ECO:0000313" key="3">
    <source>
        <dbReference type="EMBL" id="TCC46040.1"/>
    </source>
</evidence>
<dbReference type="SMART" id="SM00044">
    <property type="entry name" value="CYCc"/>
    <property type="match status" value="1"/>
</dbReference>
<reference evidence="3 4" key="1">
    <citation type="submission" date="2019-02" db="EMBL/GenBank/DDBJ databases">
        <title>Kribbella capetownensis sp. nov. and Kribbella speibonae sp. nov., isolated from soil.</title>
        <authorList>
            <person name="Curtis S.M."/>
            <person name="Norton I."/>
            <person name="Everest G.J."/>
            <person name="Meyers P.R."/>
        </authorList>
    </citation>
    <scope>NUCLEOTIDE SEQUENCE [LARGE SCALE GENOMIC DNA]</scope>
    <source>
        <strain evidence="3 4">YM53</strain>
    </source>
</reference>
<dbReference type="SUPFAM" id="SSF48452">
    <property type="entry name" value="TPR-like"/>
    <property type="match status" value="1"/>
</dbReference>